<evidence type="ECO:0000256" key="1">
    <source>
        <dbReference type="PROSITE-ProRule" id="PRU00042"/>
    </source>
</evidence>
<feature type="domain" description="C2H2-type" evidence="3">
    <location>
        <begin position="242"/>
        <end position="273"/>
    </location>
</feature>
<reference evidence="4" key="2">
    <citation type="submission" date="2021-01" db="EMBL/GenBank/DDBJ databases">
        <authorList>
            <person name="Schikora-Tamarit M.A."/>
        </authorList>
    </citation>
    <scope>NUCLEOTIDE SEQUENCE</scope>
    <source>
        <strain evidence="4">CBS2887</strain>
    </source>
</reference>
<evidence type="ECO:0000313" key="4">
    <source>
        <dbReference type="EMBL" id="KAH3687701.1"/>
    </source>
</evidence>
<dbReference type="PROSITE" id="PS00028">
    <property type="entry name" value="ZINC_FINGER_C2H2_1"/>
    <property type="match status" value="1"/>
</dbReference>
<feature type="region of interest" description="Disordered" evidence="2">
    <location>
        <begin position="303"/>
        <end position="375"/>
    </location>
</feature>
<feature type="compositionally biased region" description="Polar residues" evidence="2">
    <location>
        <begin position="17"/>
        <end position="39"/>
    </location>
</feature>
<feature type="compositionally biased region" description="Low complexity" evidence="2">
    <location>
        <begin position="138"/>
        <end position="153"/>
    </location>
</feature>
<feature type="region of interest" description="Disordered" evidence="2">
    <location>
        <begin position="129"/>
        <end position="153"/>
    </location>
</feature>
<accession>A0A9P8QBW5</accession>
<feature type="compositionally biased region" description="Polar residues" evidence="2">
    <location>
        <begin position="83"/>
        <end position="95"/>
    </location>
</feature>
<keyword evidence="5" id="KW-1185">Reference proteome</keyword>
<organism evidence="4 5">
    <name type="scientific">Wickerhamomyces pijperi</name>
    <name type="common">Yeast</name>
    <name type="synonym">Pichia pijperi</name>
    <dbReference type="NCBI Taxonomy" id="599730"/>
    <lineage>
        <taxon>Eukaryota</taxon>
        <taxon>Fungi</taxon>
        <taxon>Dikarya</taxon>
        <taxon>Ascomycota</taxon>
        <taxon>Saccharomycotina</taxon>
        <taxon>Saccharomycetes</taxon>
        <taxon>Phaffomycetales</taxon>
        <taxon>Wickerhamomycetaceae</taxon>
        <taxon>Wickerhamomyces</taxon>
    </lineage>
</organism>
<evidence type="ECO:0000256" key="2">
    <source>
        <dbReference type="SAM" id="MobiDB-lite"/>
    </source>
</evidence>
<dbReference type="OrthoDB" id="1939603at2759"/>
<keyword evidence="1" id="KW-0863">Zinc-finger</keyword>
<keyword evidence="1" id="KW-0479">Metal-binding</keyword>
<dbReference type="PROSITE" id="PS50157">
    <property type="entry name" value="ZINC_FINGER_C2H2_2"/>
    <property type="match status" value="1"/>
</dbReference>
<gene>
    <name evidence="4" type="ORF">WICPIJ_001324</name>
</gene>
<dbReference type="EMBL" id="JAEUBG010000665">
    <property type="protein sequence ID" value="KAH3687701.1"/>
    <property type="molecule type" value="Genomic_DNA"/>
</dbReference>
<feature type="region of interest" description="Disordered" evidence="2">
    <location>
        <begin position="213"/>
        <end position="234"/>
    </location>
</feature>
<name>A0A9P8QBW5_WICPI</name>
<reference evidence="4" key="1">
    <citation type="journal article" date="2021" name="Open Biol.">
        <title>Shared evolutionary footprints suggest mitochondrial oxidative damage underlies multiple complex I losses in fungi.</title>
        <authorList>
            <person name="Schikora-Tamarit M.A."/>
            <person name="Marcet-Houben M."/>
            <person name="Nosek J."/>
            <person name="Gabaldon T."/>
        </authorList>
    </citation>
    <scope>NUCLEOTIDE SEQUENCE</scope>
    <source>
        <strain evidence="4">CBS2887</strain>
    </source>
</reference>
<dbReference type="InterPro" id="IPR013087">
    <property type="entry name" value="Znf_C2H2_type"/>
</dbReference>
<dbReference type="Proteomes" id="UP000774326">
    <property type="component" value="Unassembled WGS sequence"/>
</dbReference>
<feature type="region of interest" description="Disordered" evidence="2">
    <location>
        <begin position="72"/>
        <end position="95"/>
    </location>
</feature>
<feature type="compositionally biased region" description="Pro residues" evidence="2">
    <location>
        <begin position="362"/>
        <end position="372"/>
    </location>
</feature>
<feature type="compositionally biased region" description="Low complexity" evidence="2">
    <location>
        <begin position="316"/>
        <end position="346"/>
    </location>
</feature>
<dbReference type="AlphaFoldDB" id="A0A9P8QBW5"/>
<protein>
    <recommendedName>
        <fullName evidence="3">C2H2-type domain-containing protein</fullName>
    </recommendedName>
</protein>
<feature type="region of interest" description="Disordered" evidence="2">
    <location>
        <begin position="17"/>
        <end position="48"/>
    </location>
</feature>
<evidence type="ECO:0000259" key="3">
    <source>
        <dbReference type="PROSITE" id="PS50157"/>
    </source>
</evidence>
<dbReference type="GO" id="GO:0008270">
    <property type="term" value="F:zinc ion binding"/>
    <property type="evidence" value="ECO:0007669"/>
    <property type="project" value="UniProtKB-KW"/>
</dbReference>
<keyword evidence="1" id="KW-0862">Zinc</keyword>
<comment type="caution">
    <text evidence="4">The sequence shown here is derived from an EMBL/GenBank/DDBJ whole genome shotgun (WGS) entry which is preliminary data.</text>
</comment>
<sequence length="426" mass="48242">MSPKIKLPSIAEFTHSIGLNPSPAANSDQYTSALSTAKTSSQVQQQLPPVSVSASKLLPPIPLPSLTPQVPASASYAVHTEPTRQTSTTPPQVQGQANVDYTQMGQAYTLATPGYSIMQASEPIHHIRSLPQYSDPGHVTYQTQSQSQTQTQTQTPQHQVLQPVSQKIHLPVSPLPEQVNRHPSAYIHQHQPQHQPQQQQIPYHYIQASPHSHSSHIQRHTSTQEVKKKRPRRKASEMVRLYSCNFRDCQNSYGTLNHLNAHIQFKKHGAKRKPEEFKQIRELYRIQNRRKIEHELALSNNMYQQRQQQQPPPHPIQHQQQPLPLQHQHQDYSPYQHNPYQYQYQQQPPPPPPPSHVLHHAPAPPPAPPPPAQYHYNPSYPVTPGNISSSVNNGDLRSRSIGYQSNNNNGNAVDYSYQYGRGGAYR</sequence>
<proteinExistence type="predicted"/>
<evidence type="ECO:0000313" key="5">
    <source>
        <dbReference type="Proteomes" id="UP000774326"/>
    </source>
</evidence>